<dbReference type="SUPFAM" id="SSF82649">
    <property type="entry name" value="SufE/NifU"/>
    <property type="match status" value="1"/>
</dbReference>
<dbReference type="GO" id="GO:0051536">
    <property type="term" value="F:iron-sulfur cluster binding"/>
    <property type="evidence" value="ECO:0007669"/>
    <property type="project" value="InterPro"/>
</dbReference>
<reference evidence="2 3" key="1">
    <citation type="submission" date="2019-05" db="EMBL/GenBank/DDBJ databases">
        <authorList>
            <consortium name="Pathogen Informatics"/>
        </authorList>
    </citation>
    <scope>NUCLEOTIDE SEQUENCE [LARGE SCALE GENOMIC DNA]</scope>
    <source>
        <strain evidence="2 3">NCTC503</strain>
    </source>
</reference>
<dbReference type="Proteomes" id="UP000308489">
    <property type="component" value="Chromosome 1"/>
</dbReference>
<dbReference type="AlphaFoldDB" id="A0A4V6KE27"/>
<feature type="domain" description="NIF system FeS cluster assembly NifU N-terminal" evidence="1">
    <location>
        <begin position="3"/>
        <end position="121"/>
    </location>
</feature>
<dbReference type="NCBIfam" id="TIGR03419">
    <property type="entry name" value="NifU_clost"/>
    <property type="match status" value="1"/>
</dbReference>
<gene>
    <name evidence="2" type="primary">nifU_1</name>
    <name evidence="2" type="ORF">NCTC503_01599</name>
</gene>
<organism evidence="2 3">
    <name type="scientific">Hathewaya histolytica</name>
    <name type="common">Clostridium histolyticum</name>
    <dbReference type="NCBI Taxonomy" id="1498"/>
    <lineage>
        <taxon>Bacteria</taxon>
        <taxon>Bacillati</taxon>
        <taxon>Bacillota</taxon>
        <taxon>Clostridia</taxon>
        <taxon>Eubacteriales</taxon>
        <taxon>Clostridiaceae</taxon>
        <taxon>Hathewaya</taxon>
    </lineage>
</organism>
<dbReference type="GO" id="GO:0016226">
    <property type="term" value="P:iron-sulfur cluster assembly"/>
    <property type="evidence" value="ECO:0007669"/>
    <property type="project" value="InterPro"/>
</dbReference>
<sequence length="136" mass="14973">MMEYSDKVLNHFYCPRNVGVLASANGVGEEGDANCGDVMKIYLQIEDNKIINVKFKAFGCGSAIASASIATELIKGKNIEEAWKITNKSVIEALDGLPSVKIHCSVLAEQTIHKAINNYRLSKGLEPWKNDNLHHN</sequence>
<dbReference type="InterPro" id="IPR017787">
    <property type="entry name" value="NIF_FeS_clus_asmbl_NifU-like"/>
</dbReference>
<accession>A0A4V6KE27</accession>
<proteinExistence type="predicted"/>
<protein>
    <submittedName>
        <fullName evidence="2">NifU protein</fullName>
    </submittedName>
</protein>
<keyword evidence="3" id="KW-1185">Reference proteome</keyword>
<evidence type="ECO:0000313" key="2">
    <source>
        <dbReference type="EMBL" id="VTQ90437.1"/>
    </source>
</evidence>
<dbReference type="GO" id="GO:0005506">
    <property type="term" value="F:iron ion binding"/>
    <property type="evidence" value="ECO:0007669"/>
    <property type="project" value="InterPro"/>
</dbReference>
<dbReference type="PANTHER" id="PTHR10093">
    <property type="entry name" value="IRON-SULFUR CLUSTER ASSEMBLY ENZYME NIFU HOMOLOG"/>
    <property type="match status" value="1"/>
</dbReference>
<dbReference type="CDD" id="cd06664">
    <property type="entry name" value="IscU_like"/>
    <property type="match status" value="1"/>
</dbReference>
<evidence type="ECO:0000259" key="1">
    <source>
        <dbReference type="Pfam" id="PF01592"/>
    </source>
</evidence>
<evidence type="ECO:0000313" key="3">
    <source>
        <dbReference type="Proteomes" id="UP000308489"/>
    </source>
</evidence>
<dbReference type="EMBL" id="LR590481">
    <property type="protein sequence ID" value="VTQ90437.1"/>
    <property type="molecule type" value="Genomic_DNA"/>
</dbReference>
<name>A0A4V6KE27_HATHI</name>
<dbReference type="Pfam" id="PF01592">
    <property type="entry name" value="NifU_N"/>
    <property type="match status" value="1"/>
</dbReference>
<dbReference type="Gene3D" id="3.90.1010.10">
    <property type="match status" value="1"/>
</dbReference>
<dbReference type="KEGG" id="hhw:NCTC503_01599"/>
<dbReference type="InterPro" id="IPR002871">
    <property type="entry name" value="NIF_FeS_clus_asmbl_NifU_N"/>
</dbReference>